<dbReference type="RefSeq" id="WP_089692525.1">
    <property type="nucleotide sequence ID" value="NZ_DALZIY010000001.1"/>
</dbReference>
<dbReference type="Proteomes" id="UP000198561">
    <property type="component" value="Unassembled WGS sequence"/>
</dbReference>
<feature type="domain" description="DUF7716" evidence="1">
    <location>
        <begin position="31"/>
        <end position="117"/>
    </location>
</feature>
<accession>A0A1H6HHZ7</accession>
<evidence type="ECO:0000313" key="2">
    <source>
        <dbReference type="EMBL" id="SEH33864.1"/>
    </source>
</evidence>
<name>A0A1H6HHZ7_CHRCI</name>
<dbReference type="OrthoDB" id="2082227at2"/>
<organism evidence="2 3">
    <name type="scientific">Chryseobacterium culicis</name>
    <dbReference type="NCBI Taxonomy" id="680127"/>
    <lineage>
        <taxon>Bacteria</taxon>
        <taxon>Pseudomonadati</taxon>
        <taxon>Bacteroidota</taxon>
        <taxon>Flavobacteriia</taxon>
        <taxon>Flavobacteriales</taxon>
        <taxon>Weeksellaceae</taxon>
        <taxon>Chryseobacterium group</taxon>
        <taxon>Chryseobacterium</taxon>
    </lineage>
</organism>
<protein>
    <recommendedName>
        <fullName evidence="1">DUF7716 domain-containing protein</fullName>
    </recommendedName>
</protein>
<sequence length="119" mass="13909">MDDFKNQVYSIEEFLELVKTKQDRKASFDPEYNYAVYSSTDAFKPEMKIFVGDPLDIGESDHEVLPDFVFHNKLNYLCSDENIQDVVDLAFRQRADVTSSQLIEALNHYLEKDDFLDLN</sequence>
<reference evidence="2 3" key="1">
    <citation type="submission" date="2016-10" db="EMBL/GenBank/DDBJ databases">
        <authorList>
            <person name="de Groot N.N."/>
        </authorList>
    </citation>
    <scope>NUCLEOTIDE SEQUENCE [LARGE SCALE GENOMIC DNA]</scope>
    <source>
        <strain evidence="2 3">DSM 23031</strain>
    </source>
</reference>
<gene>
    <name evidence="2" type="ORF">SAMN05421593_2484</name>
</gene>
<dbReference type="InterPro" id="IPR056133">
    <property type="entry name" value="DUF7716"/>
</dbReference>
<evidence type="ECO:0000259" key="1">
    <source>
        <dbReference type="Pfam" id="PF24832"/>
    </source>
</evidence>
<dbReference type="EMBL" id="FNWQ01000002">
    <property type="protein sequence ID" value="SEH33864.1"/>
    <property type="molecule type" value="Genomic_DNA"/>
</dbReference>
<dbReference type="AlphaFoldDB" id="A0A1H6HHZ7"/>
<dbReference type="STRING" id="680127.SAMN05421593_2484"/>
<proteinExistence type="predicted"/>
<evidence type="ECO:0000313" key="3">
    <source>
        <dbReference type="Proteomes" id="UP000198561"/>
    </source>
</evidence>
<dbReference type="Pfam" id="PF24832">
    <property type="entry name" value="DUF7716"/>
    <property type="match status" value="1"/>
</dbReference>